<evidence type="ECO:0008006" key="3">
    <source>
        <dbReference type="Google" id="ProtNLM"/>
    </source>
</evidence>
<organism evidence="1 2">
    <name type="scientific">Kitasatospora terrestris</name>
    <dbReference type="NCBI Taxonomy" id="258051"/>
    <lineage>
        <taxon>Bacteria</taxon>
        <taxon>Bacillati</taxon>
        <taxon>Actinomycetota</taxon>
        <taxon>Actinomycetes</taxon>
        <taxon>Kitasatosporales</taxon>
        <taxon>Streptomycetaceae</taxon>
        <taxon>Kitasatospora</taxon>
    </lineage>
</organism>
<sequence>MLLRLTDGRSAALRAAVGPAPGLDAQVPSCPAVDLVLALRGRIPLDRLEPEGDPRLFDPLKEWEPEA</sequence>
<keyword evidence="2" id="KW-1185">Reference proteome</keyword>
<evidence type="ECO:0000313" key="2">
    <source>
        <dbReference type="Proteomes" id="UP001501752"/>
    </source>
</evidence>
<protein>
    <recommendedName>
        <fullName evidence="3">MDMPI C-terminal domain-containing protein</fullName>
    </recommendedName>
</protein>
<evidence type="ECO:0000313" key="1">
    <source>
        <dbReference type="EMBL" id="GAA4837070.1"/>
    </source>
</evidence>
<accession>A0ABP9DDP0</accession>
<name>A0ABP9DDP0_9ACTN</name>
<dbReference type="Proteomes" id="UP001501752">
    <property type="component" value="Unassembled WGS sequence"/>
</dbReference>
<comment type="caution">
    <text evidence="1">The sequence shown here is derived from an EMBL/GenBank/DDBJ whole genome shotgun (WGS) entry which is preliminary data.</text>
</comment>
<dbReference type="EMBL" id="BAABIS010000001">
    <property type="protein sequence ID" value="GAA4837070.1"/>
    <property type="molecule type" value="Genomic_DNA"/>
</dbReference>
<proteinExistence type="predicted"/>
<gene>
    <name evidence="1" type="ORF">GCM10023235_10070</name>
</gene>
<reference evidence="2" key="1">
    <citation type="journal article" date="2019" name="Int. J. Syst. Evol. Microbiol.">
        <title>The Global Catalogue of Microorganisms (GCM) 10K type strain sequencing project: providing services to taxonomists for standard genome sequencing and annotation.</title>
        <authorList>
            <consortium name="The Broad Institute Genomics Platform"/>
            <consortium name="The Broad Institute Genome Sequencing Center for Infectious Disease"/>
            <person name="Wu L."/>
            <person name="Ma J."/>
        </authorList>
    </citation>
    <scope>NUCLEOTIDE SEQUENCE [LARGE SCALE GENOMIC DNA]</scope>
    <source>
        <strain evidence="2">JCM 13006</strain>
    </source>
</reference>